<dbReference type="OMA" id="HEMITLA"/>
<dbReference type="InterPro" id="IPR050863">
    <property type="entry name" value="CenT-Element_Derived"/>
</dbReference>
<dbReference type="Pfam" id="PF03221">
    <property type="entry name" value="HTH_Tnp_Tc5"/>
    <property type="match status" value="1"/>
</dbReference>
<dbReference type="InterPro" id="IPR006600">
    <property type="entry name" value="HTH_CenpB_DNA-bd_dom"/>
</dbReference>
<keyword evidence="5" id="KW-1185">Reference proteome</keyword>
<dbReference type="PANTHER" id="PTHR19303:SF26">
    <property type="entry name" value="TIGGER TRANSPOSABLE ELEMENT-DERIVED PROTEIN 1"/>
    <property type="match status" value="1"/>
</dbReference>
<evidence type="ECO:0000313" key="4">
    <source>
        <dbReference type="EMBL" id="GCB68096.1"/>
    </source>
</evidence>
<sequence length="363" mass="40998">MSRKHPASDVNESSVAAKKTRKTITLEMKLEVLKRFEAGERAVAIGRALGLPPTTVRTIRGNTDKIKQSAQSVAPLSAGRISRTRSSIMENMERLLEVWIKDQNQRNVPLSLMVIQTKAKSFFNDLQNEQGGSSQSESFSASRGWFERFKKRSCLHNIKVTSEAAIAAVDEFPSQLKRIIEEGGYSPKHVFNFEAGLSWKRVPQRTYISKEEKAECASNHRGSFDIVPEVQHEMITLAREVGFDEVEEANMVESLVSHGEKSTSEDLMQLESQPVEDEVGAETSSPRVLSTKRLSRAFQLIEEAMEIFTESDPNKERSAKVNRAINDGISCYKEIYRLKKKETVQQSLDKFFKDIDDPGRLTH</sequence>
<feature type="domain" description="HTH CENPB-type" evidence="3">
    <location>
        <begin position="80"/>
        <end position="159"/>
    </location>
</feature>
<dbReference type="Proteomes" id="UP000288216">
    <property type="component" value="Unassembled WGS sequence"/>
</dbReference>
<reference evidence="4 5" key="1">
    <citation type="journal article" date="2018" name="Nat. Ecol. Evol.">
        <title>Shark genomes provide insights into elasmobranch evolution and the origin of vertebrates.</title>
        <authorList>
            <person name="Hara Y"/>
            <person name="Yamaguchi K"/>
            <person name="Onimaru K"/>
            <person name="Kadota M"/>
            <person name="Koyanagi M"/>
            <person name="Keeley SD"/>
            <person name="Tatsumi K"/>
            <person name="Tanaka K"/>
            <person name="Motone F"/>
            <person name="Kageyama Y"/>
            <person name="Nozu R"/>
            <person name="Adachi N"/>
            <person name="Nishimura O"/>
            <person name="Nakagawa R"/>
            <person name="Tanegashima C"/>
            <person name="Kiyatake I"/>
            <person name="Matsumoto R"/>
            <person name="Murakumo K"/>
            <person name="Nishida K"/>
            <person name="Terakita A"/>
            <person name="Kuratani S"/>
            <person name="Sato K"/>
            <person name="Hyodo S Kuraku.S."/>
        </authorList>
    </citation>
    <scope>NUCLEOTIDE SEQUENCE [LARGE SCALE GENOMIC DNA]</scope>
</reference>
<dbReference type="InterPro" id="IPR036388">
    <property type="entry name" value="WH-like_DNA-bd_sf"/>
</dbReference>
<keyword evidence="1" id="KW-0238">DNA-binding</keyword>
<evidence type="ECO:0000313" key="5">
    <source>
        <dbReference type="Proteomes" id="UP000288216"/>
    </source>
</evidence>
<gene>
    <name evidence="4" type="ORF">scyTo_0008179</name>
</gene>
<name>A0A401P4S6_SCYTO</name>
<dbReference type="SMART" id="SM00674">
    <property type="entry name" value="CENPB"/>
    <property type="match status" value="1"/>
</dbReference>
<dbReference type="GO" id="GO:0005634">
    <property type="term" value="C:nucleus"/>
    <property type="evidence" value="ECO:0007669"/>
    <property type="project" value="TreeGrafter"/>
</dbReference>
<comment type="caution">
    <text evidence="4">The sequence shown here is derived from an EMBL/GenBank/DDBJ whole genome shotgun (WGS) entry which is preliminary data.</text>
</comment>
<dbReference type="PANTHER" id="PTHR19303">
    <property type="entry name" value="TRANSPOSON"/>
    <property type="match status" value="1"/>
</dbReference>
<dbReference type="SUPFAM" id="SSF46689">
    <property type="entry name" value="Homeodomain-like"/>
    <property type="match status" value="2"/>
</dbReference>
<protein>
    <recommendedName>
        <fullName evidence="3">HTH CENPB-type domain-containing protein</fullName>
    </recommendedName>
</protein>
<dbReference type="GO" id="GO:0003677">
    <property type="term" value="F:DNA binding"/>
    <property type="evidence" value="ECO:0007669"/>
    <property type="project" value="UniProtKB-KW"/>
</dbReference>
<evidence type="ECO:0000256" key="2">
    <source>
        <dbReference type="ARBA" id="ARBA00023242"/>
    </source>
</evidence>
<evidence type="ECO:0000259" key="3">
    <source>
        <dbReference type="PROSITE" id="PS51253"/>
    </source>
</evidence>
<dbReference type="AlphaFoldDB" id="A0A401P4S6"/>
<dbReference type="Gene3D" id="1.10.10.60">
    <property type="entry name" value="Homeodomain-like"/>
    <property type="match status" value="1"/>
</dbReference>
<dbReference type="Pfam" id="PF04218">
    <property type="entry name" value="CENP-B_N"/>
    <property type="match status" value="1"/>
</dbReference>
<accession>A0A401P4S6</accession>
<dbReference type="STRING" id="75743.A0A401P4S6"/>
<dbReference type="Gene3D" id="1.10.10.10">
    <property type="entry name" value="Winged helix-like DNA-binding domain superfamily/Winged helix DNA-binding domain"/>
    <property type="match status" value="1"/>
</dbReference>
<organism evidence="4 5">
    <name type="scientific">Scyliorhinus torazame</name>
    <name type="common">Cloudy catshark</name>
    <name type="synonym">Catulus torazame</name>
    <dbReference type="NCBI Taxonomy" id="75743"/>
    <lineage>
        <taxon>Eukaryota</taxon>
        <taxon>Metazoa</taxon>
        <taxon>Chordata</taxon>
        <taxon>Craniata</taxon>
        <taxon>Vertebrata</taxon>
        <taxon>Chondrichthyes</taxon>
        <taxon>Elasmobranchii</taxon>
        <taxon>Galeomorphii</taxon>
        <taxon>Galeoidea</taxon>
        <taxon>Carcharhiniformes</taxon>
        <taxon>Scyliorhinidae</taxon>
        <taxon>Scyliorhinus</taxon>
    </lineage>
</organism>
<keyword evidence="2" id="KW-0539">Nucleus</keyword>
<dbReference type="EMBL" id="BFAA01003081">
    <property type="protein sequence ID" value="GCB68096.1"/>
    <property type="molecule type" value="Genomic_DNA"/>
</dbReference>
<dbReference type="OrthoDB" id="125347at2759"/>
<dbReference type="InterPro" id="IPR009057">
    <property type="entry name" value="Homeodomain-like_sf"/>
</dbReference>
<dbReference type="InterPro" id="IPR007889">
    <property type="entry name" value="HTH_Psq"/>
</dbReference>
<dbReference type="PROSITE" id="PS51253">
    <property type="entry name" value="HTH_CENPB"/>
    <property type="match status" value="1"/>
</dbReference>
<evidence type="ECO:0000256" key="1">
    <source>
        <dbReference type="ARBA" id="ARBA00023125"/>
    </source>
</evidence>
<proteinExistence type="predicted"/>